<keyword evidence="4" id="KW-0175">Coiled coil</keyword>
<dbReference type="GeneID" id="103513951"/>
<accession>A0A1S3D970</accession>
<dbReference type="OMA" id="SMTKGNK"/>
<dbReference type="Gene3D" id="3.30.420.40">
    <property type="match status" value="2"/>
</dbReference>
<dbReference type="RefSeq" id="XP_008477031.1">
    <property type="nucleotide sequence ID" value="XM_008478809.1"/>
</dbReference>
<dbReference type="Pfam" id="PF00012">
    <property type="entry name" value="HSP70"/>
    <property type="match status" value="1"/>
</dbReference>
<evidence type="ECO:0000256" key="1">
    <source>
        <dbReference type="ARBA" id="ARBA00007381"/>
    </source>
</evidence>
<comment type="similarity">
    <text evidence="1">Belongs to the heat shock protein 70 family.</text>
</comment>
<evidence type="ECO:0000313" key="6">
    <source>
        <dbReference type="RefSeq" id="XP_008477031.1"/>
    </source>
</evidence>
<dbReference type="InterPro" id="IPR013126">
    <property type="entry name" value="Hsp_70_fam"/>
</dbReference>
<reference evidence="6" key="1">
    <citation type="submission" date="2025-08" db="UniProtKB">
        <authorList>
            <consortium name="RefSeq"/>
        </authorList>
    </citation>
    <scope>IDENTIFICATION</scope>
</reference>
<dbReference type="SUPFAM" id="SSF100920">
    <property type="entry name" value="Heat shock protein 70kD (HSP70), peptide-binding domain"/>
    <property type="match status" value="1"/>
</dbReference>
<gene>
    <name evidence="6" type="primary">LOC103513951</name>
</gene>
<dbReference type="FunFam" id="2.60.34.10:FF:000002">
    <property type="entry name" value="Heat shock 70 kDa"/>
    <property type="match status" value="1"/>
</dbReference>
<dbReference type="InterPro" id="IPR043129">
    <property type="entry name" value="ATPase_NBD"/>
</dbReference>
<protein>
    <submittedName>
        <fullName evidence="6">Heat shock protein 70 A1-like</fullName>
    </submittedName>
</protein>
<dbReference type="Gene3D" id="1.20.1270.10">
    <property type="match status" value="1"/>
</dbReference>
<dbReference type="STRING" id="121845.A0A1S3D970"/>
<dbReference type="KEGG" id="dci:103513951"/>
<dbReference type="Gene3D" id="2.60.34.10">
    <property type="entry name" value="Substrate Binding Domain Of DNAk, Chain A, domain 1"/>
    <property type="match status" value="1"/>
</dbReference>
<dbReference type="SUPFAM" id="SSF53067">
    <property type="entry name" value="Actin-like ATPase domain"/>
    <property type="match status" value="1"/>
</dbReference>
<keyword evidence="2" id="KW-0547">Nucleotide-binding</keyword>
<keyword evidence="5" id="KW-1185">Reference proteome</keyword>
<evidence type="ECO:0000313" key="5">
    <source>
        <dbReference type="Proteomes" id="UP000079169"/>
    </source>
</evidence>
<evidence type="ECO:0000256" key="2">
    <source>
        <dbReference type="ARBA" id="ARBA00022741"/>
    </source>
</evidence>
<feature type="coiled-coil region" evidence="4">
    <location>
        <begin position="190"/>
        <end position="217"/>
    </location>
</feature>
<proteinExistence type="inferred from homology"/>
<dbReference type="PRINTS" id="PR00301">
    <property type="entry name" value="HEATSHOCK70"/>
</dbReference>
<dbReference type="AlphaFoldDB" id="A0A1S3D970"/>
<dbReference type="SUPFAM" id="SSF100934">
    <property type="entry name" value="Heat shock protein 70kD (HSP70), C-terminal subdomain"/>
    <property type="match status" value="1"/>
</dbReference>
<dbReference type="GO" id="GO:0005524">
    <property type="term" value="F:ATP binding"/>
    <property type="evidence" value="ECO:0007669"/>
    <property type="project" value="UniProtKB-KW"/>
</dbReference>
<dbReference type="InterPro" id="IPR029047">
    <property type="entry name" value="HSP70_peptide-bd_sf"/>
</dbReference>
<dbReference type="PROSITE" id="PS01036">
    <property type="entry name" value="HSP70_3"/>
    <property type="match status" value="1"/>
</dbReference>
<dbReference type="GO" id="GO:0140662">
    <property type="term" value="F:ATP-dependent protein folding chaperone"/>
    <property type="evidence" value="ECO:0007669"/>
    <property type="project" value="InterPro"/>
</dbReference>
<name>A0A1S3D970_DIACI</name>
<evidence type="ECO:0000256" key="3">
    <source>
        <dbReference type="ARBA" id="ARBA00022840"/>
    </source>
</evidence>
<dbReference type="Proteomes" id="UP000079169">
    <property type="component" value="Unplaced"/>
</dbReference>
<keyword evidence="3" id="KW-0067">ATP-binding</keyword>
<dbReference type="PANTHER" id="PTHR19375">
    <property type="entry name" value="HEAT SHOCK PROTEIN 70KDA"/>
    <property type="match status" value="1"/>
</dbReference>
<dbReference type="PaxDb" id="121845-A0A1S3D970"/>
<dbReference type="InterPro" id="IPR018181">
    <property type="entry name" value="Heat_shock_70_CS"/>
</dbReference>
<evidence type="ECO:0000256" key="4">
    <source>
        <dbReference type="SAM" id="Coils"/>
    </source>
</evidence>
<organism evidence="5 6">
    <name type="scientific">Diaphorina citri</name>
    <name type="common">Asian citrus psyllid</name>
    <dbReference type="NCBI Taxonomy" id="121845"/>
    <lineage>
        <taxon>Eukaryota</taxon>
        <taxon>Metazoa</taxon>
        <taxon>Ecdysozoa</taxon>
        <taxon>Arthropoda</taxon>
        <taxon>Hexapoda</taxon>
        <taxon>Insecta</taxon>
        <taxon>Pterygota</taxon>
        <taxon>Neoptera</taxon>
        <taxon>Paraneoptera</taxon>
        <taxon>Hemiptera</taxon>
        <taxon>Sternorrhyncha</taxon>
        <taxon>Psylloidea</taxon>
        <taxon>Psyllidae</taxon>
        <taxon>Diaphorininae</taxon>
        <taxon>Diaphorina</taxon>
    </lineage>
</organism>
<sequence length="259" mass="28371">MDTPCMCAIHDVVLVGGSTRIPKVQSLLQNFFCGKSLNLSINPDEAVAYGAAVQAAILSGDQSSAIQDVLLVDVTPLSLGIETAGGVMSKLIERNTRIPCKQTQTFTTYADNQPAVTIQVFEGERAMTKDNNLLGTFDLTGIPPAPRGVPKIDVTFDLDANGILNVTAKDTSSGKSQNITIKNDKGRLSKEEIDRMINDAERYKDEDERQKERISARNNLEAYVFNVKQALDNAGNKLTESEKSRCREECDATLKWLDI</sequence>
<dbReference type="InterPro" id="IPR029048">
    <property type="entry name" value="HSP70_C_sf"/>
</dbReference>